<organism evidence="3 4">
    <name type="scientific">Yeguia hominis</name>
    <dbReference type="NCBI Taxonomy" id="2763662"/>
    <lineage>
        <taxon>Bacteria</taxon>
        <taxon>Bacillati</taxon>
        <taxon>Bacillota</taxon>
        <taxon>Clostridia</taxon>
        <taxon>Eubacteriales</taxon>
        <taxon>Yeguiaceae</taxon>
        <taxon>Yeguia</taxon>
    </lineage>
</organism>
<accession>A0A926HSG7</accession>
<feature type="transmembrane region" description="Helical" evidence="1">
    <location>
        <begin position="120"/>
        <end position="145"/>
    </location>
</feature>
<dbReference type="InterPro" id="IPR052710">
    <property type="entry name" value="CAAX_protease"/>
</dbReference>
<keyword evidence="1" id="KW-0812">Transmembrane</keyword>
<dbReference type="GO" id="GO:0008237">
    <property type="term" value="F:metallopeptidase activity"/>
    <property type="evidence" value="ECO:0007669"/>
    <property type="project" value="UniProtKB-KW"/>
</dbReference>
<reference evidence="3" key="1">
    <citation type="submission" date="2020-08" db="EMBL/GenBank/DDBJ databases">
        <title>Genome public.</title>
        <authorList>
            <person name="Liu C."/>
            <person name="Sun Q."/>
        </authorList>
    </citation>
    <scope>NUCLEOTIDE SEQUENCE</scope>
    <source>
        <strain evidence="3">NSJ-40</strain>
    </source>
</reference>
<dbReference type="GO" id="GO:0004175">
    <property type="term" value="F:endopeptidase activity"/>
    <property type="evidence" value="ECO:0007669"/>
    <property type="project" value="UniProtKB-ARBA"/>
</dbReference>
<protein>
    <submittedName>
        <fullName evidence="3">CPBP family intramembrane metalloprotease</fullName>
    </submittedName>
</protein>
<evidence type="ECO:0000313" key="4">
    <source>
        <dbReference type="Proteomes" id="UP000651482"/>
    </source>
</evidence>
<feature type="transmembrane region" description="Helical" evidence="1">
    <location>
        <begin position="220"/>
        <end position="237"/>
    </location>
</feature>
<dbReference type="AlphaFoldDB" id="A0A926HSG7"/>
<keyword evidence="1" id="KW-1133">Transmembrane helix</keyword>
<keyword evidence="1" id="KW-0472">Membrane</keyword>
<evidence type="ECO:0000256" key="1">
    <source>
        <dbReference type="SAM" id="Phobius"/>
    </source>
</evidence>
<dbReference type="Pfam" id="PF02517">
    <property type="entry name" value="Rce1-like"/>
    <property type="match status" value="1"/>
</dbReference>
<keyword evidence="3" id="KW-0482">Metalloprotease</keyword>
<keyword evidence="4" id="KW-1185">Reference proteome</keyword>
<dbReference type="PANTHER" id="PTHR36435">
    <property type="entry name" value="SLR1288 PROTEIN"/>
    <property type="match status" value="1"/>
</dbReference>
<dbReference type="EMBL" id="JACRSN010000014">
    <property type="protein sequence ID" value="MBC8534273.1"/>
    <property type="molecule type" value="Genomic_DNA"/>
</dbReference>
<feature type="transmembrane region" description="Helical" evidence="1">
    <location>
        <begin position="271"/>
        <end position="293"/>
    </location>
</feature>
<feature type="domain" description="CAAX prenyl protease 2/Lysostaphin resistance protein A-like" evidence="2">
    <location>
        <begin position="169"/>
        <end position="252"/>
    </location>
</feature>
<keyword evidence="3" id="KW-0645">Protease</keyword>
<feature type="transmembrane region" description="Helical" evidence="1">
    <location>
        <begin position="38"/>
        <end position="60"/>
    </location>
</feature>
<dbReference type="RefSeq" id="WP_249319910.1">
    <property type="nucleotide sequence ID" value="NZ_JACRSN010000014.1"/>
</dbReference>
<feature type="transmembrane region" description="Helical" evidence="1">
    <location>
        <begin position="314"/>
        <end position="339"/>
    </location>
</feature>
<dbReference type="InterPro" id="IPR003675">
    <property type="entry name" value="Rce1/LyrA-like_dom"/>
</dbReference>
<keyword evidence="3" id="KW-0378">Hydrolase</keyword>
<dbReference type="GO" id="GO:0080120">
    <property type="term" value="P:CAAX-box protein maturation"/>
    <property type="evidence" value="ECO:0007669"/>
    <property type="project" value="UniProtKB-ARBA"/>
</dbReference>
<proteinExistence type="predicted"/>
<dbReference type="Proteomes" id="UP000651482">
    <property type="component" value="Unassembled WGS sequence"/>
</dbReference>
<evidence type="ECO:0000259" key="2">
    <source>
        <dbReference type="Pfam" id="PF02517"/>
    </source>
</evidence>
<evidence type="ECO:0000313" key="3">
    <source>
        <dbReference type="EMBL" id="MBC8534273.1"/>
    </source>
</evidence>
<comment type="caution">
    <text evidence="3">The sequence shown here is derived from an EMBL/GenBank/DDBJ whole genome shotgun (WGS) entry which is preliminary data.</text>
</comment>
<feature type="transmembrane region" description="Helical" evidence="1">
    <location>
        <begin position="80"/>
        <end position="100"/>
    </location>
</feature>
<dbReference type="PANTHER" id="PTHR36435:SF1">
    <property type="entry name" value="CAAX AMINO TERMINAL PROTEASE FAMILY PROTEIN"/>
    <property type="match status" value="1"/>
</dbReference>
<name>A0A926HSG7_9FIRM</name>
<sequence>MNGSPYSSFIPPYGTPYFPQYNPLKSYCRDLRKTANRLSWMVLAGIFSMSFLYALLQRILWMAGYPMYPNEFDGLSQEMYFLISCLYYIIGMFLPFFFFLLASRRSFNQTIPFRAFPFRLFFPCLFLGVAVCLLANYPASMVASLLEQFGFNASMPETPLPDSPIGIGLYVLQIAVIPPLVEEFAFRGVIFSRLRKYGDGFAVVASALLFGLFHGNPIQLPFAFLCGLIFAFLVLRTQSLLLPILLHAINNGFSVACELLENAYGEVFVNLFYGIFFLSMLVLGILSLIFLAIKEKGFFRPAATHQPVRLATRFGMLFANPGAIALLLYCVGTSILFMLL</sequence>
<feature type="transmembrane region" description="Helical" evidence="1">
    <location>
        <begin position="165"/>
        <end position="185"/>
    </location>
</feature>
<gene>
    <name evidence="3" type="ORF">IAG03_09785</name>
</gene>